<gene>
    <name evidence="1" type="ORF">UAU_01773</name>
</gene>
<dbReference type="Proteomes" id="UP000013782">
    <property type="component" value="Unassembled WGS sequence"/>
</dbReference>
<dbReference type="EMBL" id="AJAQ01000014">
    <property type="protein sequence ID" value="EOH94851.1"/>
    <property type="molecule type" value="Genomic_DNA"/>
</dbReference>
<accession>R2SPX6</accession>
<dbReference type="Pfam" id="PF07761">
    <property type="entry name" value="DUF1617"/>
    <property type="match status" value="1"/>
</dbReference>
<protein>
    <recommendedName>
        <fullName evidence="3">Phage protein</fullName>
    </recommendedName>
</protein>
<reference evidence="1 2" key="1">
    <citation type="submission" date="2013-02" db="EMBL/GenBank/DDBJ databases">
        <title>The Genome Sequence of Enterococcus pallens BAA-351.</title>
        <authorList>
            <consortium name="The Broad Institute Genome Sequencing Platform"/>
            <consortium name="The Broad Institute Genome Sequencing Center for Infectious Disease"/>
            <person name="Earl A.M."/>
            <person name="Gilmore M.S."/>
            <person name="Lebreton F."/>
            <person name="Walker B."/>
            <person name="Young S.K."/>
            <person name="Zeng Q."/>
            <person name="Gargeya S."/>
            <person name="Fitzgerald M."/>
            <person name="Haas B."/>
            <person name="Abouelleil A."/>
            <person name="Alvarado L."/>
            <person name="Arachchi H.M."/>
            <person name="Berlin A.M."/>
            <person name="Chapman S.B."/>
            <person name="Dewar J."/>
            <person name="Goldberg J."/>
            <person name="Griggs A."/>
            <person name="Gujja S."/>
            <person name="Hansen M."/>
            <person name="Howarth C."/>
            <person name="Imamovic A."/>
            <person name="Larimer J."/>
            <person name="McCowan C."/>
            <person name="Murphy C."/>
            <person name="Neiman D."/>
            <person name="Pearson M."/>
            <person name="Priest M."/>
            <person name="Roberts A."/>
            <person name="Saif S."/>
            <person name="Shea T."/>
            <person name="Sisk P."/>
            <person name="Sykes S."/>
            <person name="Wortman J."/>
            <person name="Nusbaum C."/>
            <person name="Birren B."/>
        </authorList>
    </citation>
    <scope>NUCLEOTIDE SEQUENCE [LARGE SCALE GENOMIC DNA]</scope>
    <source>
        <strain evidence="1 2">ATCC BAA-351</strain>
    </source>
</reference>
<proteinExistence type="predicted"/>
<name>R2SPX6_9ENTE</name>
<evidence type="ECO:0000313" key="1">
    <source>
        <dbReference type="EMBL" id="EOH94851.1"/>
    </source>
</evidence>
<keyword evidence="2" id="KW-1185">Reference proteome</keyword>
<dbReference type="eggNOG" id="ENOG5033IEZ">
    <property type="taxonomic scope" value="Bacteria"/>
</dbReference>
<dbReference type="InterPro" id="IPR011675">
    <property type="entry name" value="DUF1617"/>
</dbReference>
<evidence type="ECO:0000313" key="2">
    <source>
        <dbReference type="Proteomes" id="UP000013782"/>
    </source>
</evidence>
<organism evidence="1 2">
    <name type="scientific">Enterococcus pallens ATCC BAA-351</name>
    <dbReference type="NCBI Taxonomy" id="1158607"/>
    <lineage>
        <taxon>Bacteria</taxon>
        <taxon>Bacillati</taxon>
        <taxon>Bacillota</taxon>
        <taxon>Bacilli</taxon>
        <taxon>Lactobacillales</taxon>
        <taxon>Enterococcaceae</taxon>
        <taxon>Enterococcus</taxon>
    </lineage>
</organism>
<sequence>MELRLKNIELGPAINFLQNLSLIGRDSRSRSKLVKLIAKAFEEYSADEKSLMKEYNLLDENGYVLDEQKRNPRDAVMFKKEQEILSNDIVVIEGGMFADNLKEIPRILNEYESELSGQDAEIYDRLLDEFEENMQDEAEE</sequence>
<evidence type="ECO:0008006" key="3">
    <source>
        <dbReference type="Google" id="ProtNLM"/>
    </source>
</evidence>
<dbReference type="PATRIC" id="fig|1158607.3.peg.1737"/>
<dbReference type="HOGENOM" id="CLU_144040_0_0_9"/>
<dbReference type="AlphaFoldDB" id="R2SPX6"/>
<dbReference type="STRING" id="160454.RV10_GL004114"/>
<comment type="caution">
    <text evidence="1">The sequence shown here is derived from an EMBL/GenBank/DDBJ whole genome shotgun (WGS) entry which is preliminary data.</text>
</comment>
<dbReference type="RefSeq" id="WP_010756770.1">
    <property type="nucleotide sequence ID" value="NZ_ASWD01000006.1"/>
</dbReference>
<dbReference type="OrthoDB" id="2194466at2"/>